<dbReference type="InterPro" id="IPR013319">
    <property type="entry name" value="GH11/12"/>
</dbReference>
<keyword evidence="2" id="KW-0326">Glycosidase</keyword>
<dbReference type="PANTHER" id="PTHR34002:SF9">
    <property type="entry name" value="XYLOGLUCAN-SPECIFIC ENDO-BETA-1,4-GLUCANASE A"/>
    <property type="match status" value="1"/>
</dbReference>
<dbReference type="GO" id="GO:0000272">
    <property type="term" value="P:polysaccharide catabolic process"/>
    <property type="evidence" value="ECO:0007669"/>
    <property type="project" value="UniProtKB-KW"/>
</dbReference>
<evidence type="ECO:0008006" key="5">
    <source>
        <dbReference type="Google" id="ProtNLM"/>
    </source>
</evidence>
<dbReference type="Pfam" id="PF01670">
    <property type="entry name" value="Glyco_hydro_12"/>
    <property type="match status" value="2"/>
</dbReference>
<organism evidence="3 4">
    <name type="scientific">Dentipellis fragilis</name>
    <dbReference type="NCBI Taxonomy" id="205917"/>
    <lineage>
        <taxon>Eukaryota</taxon>
        <taxon>Fungi</taxon>
        <taxon>Dikarya</taxon>
        <taxon>Basidiomycota</taxon>
        <taxon>Agaricomycotina</taxon>
        <taxon>Agaricomycetes</taxon>
        <taxon>Russulales</taxon>
        <taxon>Hericiaceae</taxon>
        <taxon>Dentipellis</taxon>
    </lineage>
</organism>
<dbReference type="AlphaFoldDB" id="A0A4Y9YF98"/>
<dbReference type="SUPFAM" id="SSF49899">
    <property type="entry name" value="Concanavalin A-like lectins/glucanases"/>
    <property type="match status" value="2"/>
</dbReference>
<dbReference type="Proteomes" id="UP000298327">
    <property type="component" value="Unassembled WGS sequence"/>
</dbReference>
<comment type="similarity">
    <text evidence="1 2">Belongs to the glycosyl hydrolase 12 (cellulase H) family.</text>
</comment>
<dbReference type="InterPro" id="IPR002594">
    <property type="entry name" value="GH12"/>
</dbReference>
<comment type="caution">
    <text evidence="3">The sequence shown here is derived from an EMBL/GenBank/DDBJ whole genome shotgun (WGS) entry which is preliminary data.</text>
</comment>
<keyword evidence="2" id="KW-0119">Carbohydrate metabolism</keyword>
<name>A0A4Y9YF98_9AGAM</name>
<proteinExistence type="inferred from homology"/>
<dbReference type="STRING" id="205917.A0A4Y9YF98"/>
<protein>
    <recommendedName>
        <fullName evidence="5">Glycoside hydrolase family 12 protein</fullName>
    </recommendedName>
</protein>
<evidence type="ECO:0000313" key="4">
    <source>
        <dbReference type="Proteomes" id="UP000298327"/>
    </source>
</evidence>
<dbReference type="Gene3D" id="2.60.120.180">
    <property type="match status" value="2"/>
</dbReference>
<dbReference type="GO" id="GO:0008810">
    <property type="term" value="F:cellulase activity"/>
    <property type="evidence" value="ECO:0007669"/>
    <property type="project" value="InterPro"/>
</dbReference>
<dbReference type="InterPro" id="IPR013320">
    <property type="entry name" value="ConA-like_dom_sf"/>
</dbReference>
<keyword evidence="2" id="KW-0624">Polysaccharide degradation</keyword>
<reference evidence="3 4" key="1">
    <citation type="submission" date="2019-02" db="EMBL/GenBank/DDBJ databases">
        <title>Genome sequencing of the rare red list fungi Dentipellis fragilis.</title>
        <authorList>
            <person name="Buettner E."/>
            <person name="Kellner H."/>
        </authorList>
    </citation>
    <scope>NUCLEOTIDE SEQUENCE [LARGE SCALE GENOMIC DNA]</scope>
    <source>
        <strain evidence="3 4">DSM 105465</strain>
    </source>
</reference>
<dbReference type="EMBL" id="SEOQ01000520">
    <property type="protein sequence ID" value="TFY61236.1"/>
    <property type="molecule type" value="Genomic_DNA"/>
</dbReference>
<evidence type="ECO:0000256" key="1">
    <source>
        <dbReference type="ARBA" id="ARBA00005519"/>
    </source>
</evidence>
<keyword evidence="4" id="KW-1185">Reference proteome</keyword>
<evidence type="ECO:0000313" key="3">
    <source>
        <dbReference type="EMBL" id="TFY61236.1"/>
    </source>
</evidence>
<dbReference type="PANTHER" id="PTHR34002">
    <property type="entry name" value="BLR1656 PROTEIN"/>
    <property type="match status" value="1"/>
</dbReference>
<dbReference type="OrthoDB" id="89349at2759"/>
<gene>
    <name evidence="3" type="ORF">EVG20_g7133</name>
</gene>
<accession>A0A4Y9YF98</accession>
<sequence length="562" mass="60148">MHGALSGGHRRMWPRRFEGDSLSILGENVSKLKGSTSFNTMVFRILLLASLVAAVSAQTITGRSDCAPAGGFTLCQNAYDAGNTQGSQSSTLHSATYDTVSWTTNFTWSDSPTVAKSFPNVELVGVKGKTLDNYQVALTQWNWTLIDLSADARADVSYHFWLGSSPTGAAASSTTSHEVQVTPVPLDVKPIGSLVANGWSFFDNSWDVYKGTGSNWDIFTFTPSDGKAFSGSIGDMYGFFTYLANEHDVSRTSVHSRNNLPTFLRIAAQTAPTASLGSRTSIREGSHYNAGIGAPDFSEESHICVGIKLTIADLLPVITTVPDLNNLDYHPQTTITGAFDCLPAGQFTLCQNLWGASAGVGGQNSTLISTSGDSISWATNWTWANGPNNVKSYANVESSTAKGVQLSAITSAPSAWNWTYLSQSDGIRADVSYDIWFGKAPTGTPATSASSYEIMIWLSGQGGIQPVGSQITTATPVAGHTWNLWKGPNANWEVFSFVSSTGNINDFSVDLNDFFKYLTSEYLISEQGVASSQYLQAIQTGTEPFTGSADLLINSFSVSVNS</sequence>
<evidence type="ECO:0000256" key="2">
    <source>
        <dbReference type="RuleBase" id="RU361163"/>
    </source>
</evidence>
<keyword evidence="2" id="KW-0378">Hydrolase</keyword>